<feature type="compositionally biased region" description="Polar residues" evidence="1">
    <location>
        <begin position="432"/>
        <end position="443"/>
    </location>
</feature>
<keyword evidence="4" id="KW-1185">Reference proteome</keyword>
<dbReference type="AlphaFoldDB" id="A0A2P8AJ88"/>
<dbReference type="Proteomes" id="UP000243723">
    <property type="component" value="Unassembled WGS sequence"/>
</dbReference>
<feature type="compositionally biased region" description="Polar residues" evidence="1">
    <location>
        <begin position="56"/>
        <end position="72"/>
    </location>
</feature>
<dbReference type="EMBL" id="NHZQ01000003">
    <property type="protein sequence ID" value="PSK60509.1"/>
    <property type="molecule type" value="Genomic_DNA"/>
</dbReference>
<accession>A0A2P8AJ88</accession>
<feature type="region of interest" description="Disordered" evidence="1">
    <location>
        <begin position="393"/>
        <end position="519"/>
    </location>
</feature>
<feature type="compositionally biased region" description="Low complexity" evidence="1">
    <location>
        <begin position="172"/>
        <end position="183"/>
    </location>
</feature>
<feature type="compositionally biased region" description="Polar residues" evidence="1">
    <location>
        <begin position="81"/>
        <end position="109"/>
    </location>
</feature>
<comment type="caution">
    <text evidence="3">The sequence shown here is derived from an EMBL/GenBank/DDBJ whole genome shotgun (WGS) entry which is preliminary data.</text>
</comment>
<feature type="compositionally biased region" description="Low complexity" evidence="1">
    <location>
        <begin position="509"/>
        <end position="519"/>
    </location>
</feature>
<feature type="region of interest" description="Disordered" evidence="1">
    <location>
        <begin position="36"/>
        <end position="192"/>
    </location>
</feature>
<feature type="compositionally biased region" description="Low complexity" evidence="1">
    <location>
        <begin position="122"/>
        <end position="155"/>
    </location>
</feature>
<feature type="compositionally biased region" description="Low complexity" evidence="1">
    <location>
        <begin position="36"/>
        <end position="54"/>
    </location>
</feature>
<evidence type="ECO:0000256" key="2">
    <source>
        <dbReference type="SAM" id="SignalP"/>
    </source>
</evidence>
<gene>
    <name evidence="3" type="ORF">B9Z65_659</name>
</gene>
<dbReference type="OrthoDB" id="3946035at2759"/>
<feature type="chain" id="PRO_5015153331" evidence="2">
    <location>
        <begin position="19"/>
        <end position="519"/>
    </location>
</feature>
<keyword evidence="2" id="KW-0732">Signal</keyword>
<reference evidence="3 4" key="1">
    <citation type="submission" date="2017-05" db="EMBL/GenBank/DDBJ databases">
        <title>Draft genome sequence of Elsinoe australis.</title>
        <authorList>
            <person name="Cheng Q."/>
        </authorList>
    </citation>
    <scope>NUCLEOTIDE SEQUENCE [LARGE SCALE GENOMIC DNA]</scope>
    <source>
        <strain evidence="3 4">NL1</strain>
    </source>
</reference>
<evidence type="ECO:0000313" key="4">
    <source>
        <dbReference type="Proteomes" id="UP000243723"/>
    </source>
</evidence>
<organism evidence="3 4">
    <name type="scientific">Elsinoe australis</name>
    <dbReference type="NCBI Taxonomy" id="40998"/>
    <lineage>
        <taxon>Eukaryota</taxon>
        <taxon>Fungi</taxon>
        <taxon>Dikarya</taxon>
        <taxon>Ascomycota</taxon>
        <taxon>Pezizomycotina</taxon>
        <taxon>Dothideomycetes</taxon>
        <taxon>Dothideomycetidae</taxon>
        <taxon>Myriangiales</taxon>
        <taxon>Elsinoaceae</taxon>
        <taxon>Elsinoe</taxon>
    </lineage>
</organism>
<proteinExistence type="predicted"/>
<protein>
    <submittedName>
        <fullName evidence="3">Uncharacterized protein</fullName>
    </submittedName>
</protein>
<feature type="signal peptide" evidence="2">
    <location>
        <begin position="1"/>
        <end position="18"/>
    </location>
</feature>
<feature type="compositionally biased region" description="Polar residues" evidence="1">
    <location>
        <begin position="451"/>
        <end position="500"/>
    </location>
</feature>
<evidence type="ECO:0000313" key="3">
    <source>
        <dbReference type="EMBL" id="PSK60509.1"/>
    </source>
</evidence>
<sequence length="519" mass="51936">MHIFLSFAALALAGQAAAAGQCSLQPLDDKTLQQLTGGQSGGTTVTSGSLSGPSPARTSTQPKRRAVSTSSHLVRRAGTGENPQASSGSSSAVQPQPLSQVPSNRQPTTGDDIEMMPPPAGGPATTSGQATTSEQAQQSTSQSQPPQDQAPGSSQLGPNPSAPAGNQDLESQTQDQTALQQQGQGQGRNPIAAAGSAVGSAVGKCVSVICTPLNAVFNYVTGANKLRDPAAVNKLRNDWGRTMTAGLIAGGVAAFTITRQTAAQSRVAATNANIAQQNQQLIDGQNMLIAIGRCMIPSTAAQSDFCAGLANPSGPGPVKRAATLAPSSAQSGSQSSCPKMGDQEKSQTMLNFLEKVALPQAQAGQLSRTGLVFDGGSDAWVIFNPNQYPKAKAQLQKQGMIPTTSPTGSRSGSGSAPATGGQSGAPAQGQQNMQGSPSVQGGSNMPGAPQVGSQMPTSGSTPGTAPQTSNSQTSGPRSGAPSSNSQTTGPATGRTGSTAPATPGRPSQGRTTTGGRTTA</sequence>
<name>A0A2P8AJ88_9PEZI</name>
<feature type="region of interest" description="Disordered" evidence="1">
    <location>
        <begin position="316"/>
        <end position="344"/>
    </location>
</feature>
<feature type="compositionally biased region" description="Low complexity" evidence="1">
    <location>
        <begin position="327"/>
        <end position="336"/>
    </location>
</feature>
<evidence type="ECO:0000256" key="1">
    <source>
        <dbReference type="SAM" id="MobiDB-lite"/>
    </source>
</evidence>
<feature type="compositionally biased region" description="Low complexity" evidence="1">
    <location>
        <begin position="402"/>
        <end position="431"/>
    </location>
</feature>